<proteinExistence type="predicted"/>
<reference evidence="2 3" key="1">
    <citation type="journal article" date="2018" name="J. Microbiol.">
        <title>Leifsonia flava sp. nov., a novel actinobacterium isolated from the rhizosphere of Aquilegia viridiflora.</title>
        <authorList>
            <person name="Cai Y."/>
            <person name="Tao W.Z."/>
            <person name="Ma Y.J."/>
            <person name="Cheng J."/>
            <person name="Zhang M.Y."/>
            <person name="Zhang Y.X."/>
        </authorList>
    </citation>
    <scope>NUCLEOTIDE SEQUENCE [LARGE SCALE GENOMIC DNA]</scope>
    <source>
        <strain evidence="2 3">SYP-B2174</strain>
    </source>
</reference>
<name>A0A4Y9QRE6_9MICO</name>
<gene>
    <name evidence="2" type="ORF">E4M00_15765</name>
</gene>
<dbReference type="AlphaFoldDB" id="A0A4Y9QRE6"/>
<keyword evidence="1" id="KW-0812">Transmembrane</keyword>
<sequence>MRKYLFNGAVIGSVIGGWAVVQRTRNGPRDWKLLLTWISWGLTLAIAIGTVKEESDEKAIGK</sequence>
<comment type="caution">
    <text evidence="2">The sequence shown here is derived from an EMBL/GenBank/DDBJ whole genome shotgun (WGS) entry which is preliminary data.</text>
</comment>
<feature type="transmembrane region" description="Helical" evidence="1">
    <location>
        <begin position="6"/>
        <end position="21"/>
    </location>
</feature>
<keyword evidence="1" id="KW-1133">Transmembrane helix</keyword>
<dbReference type="Proteomes" id="UP000298127">
    <property type="component" value="Unassembled WGS sequence"/>
</dbReference>
<keyword evidence="1" id="KW-0472">Membrane</keyword>
<dbReference type="RefSeq" id="WP_135121438.1">
    <property type="nucleotide sequence ID" value="NZ_SPQZ01000007.1"/>
</dbReference>
<feature type="transmembrane region" description="Helical" evidence="1">
    <location>
        <begin position="33"/>
        <end position="51"/>
    </location>
</feature>
<keyword evidence="3" id="KW-1185">Reference proteome</keyword>
<organism evidence="2 3">
    <name type="scientific">Orlajensenia leifsoniae</name>
    <dbReference type="NCBI Taxonomy" id="2561933"/>
    <lineage>
        <taxon>Bacteria</taxon>
        <taxon>Bacillati</taxon>
        <taxon>Actinomycetota</taxon>
        <taxon>Actinomycetes</taxon>
        <taxon>Micrococcales</taxon>
        <taxon>Microbacteriaceae</taxon>
        <taxon>Orlajensenia</taxon>
    </lineage>
</organism>
<evidence type="ECO:0000313" key="3">
    <source>
        <dbReference type="Proteomes" id="UP000298127"/>
    </source>
</evidence>
<accession>A0A4Y9QRE6</accession>
<dbReference type="EMBL" id="SPQZ01000007">
    <property type="protein sequence ID" value="TFV95121.1"/>
    <property type="molecule type" value="Genomic_DNA"/>
</dbReference>
<evidence type="ECO:0000313" key="2">
    <source>
        <dbReference type="EMBL" id="TFV95121.1"/>
    </source>
</evidence>
<evidence type="ECO:0000256" key="1">
    <source>
        <dbReference type="SAM" id="Phobius"/>
    </source>
</evidence>
<protein>
    <submittedName>
        <fullName evidence="2">Uncharacterized protein</fullName>
    </submittedName>
</protein>